<organism evidence="8 9">
    <name type="scientific">Amblyomma americanum</name>
    <name type="common">Lone star tick</name>
    <dbReference type="NCBI Taxonomy" id="6943"/>
    <lineage>
        <taxon>Eukaryota</taxon>
        <taxon>Metazoa</taxon>
        <taxon>Ecdysozoa</taxon>
        <taxon>Arthropoda</taxon>
        <taxon>Chelicerata</taxon>
        <taxon>Arachnida</taxon>
        <taxon>Acari</taxon>
        <taxon>Parasitiformes</taxon>
        <taxon>Ixodida</taxon>
        <taxon>Ixodoidea</taxon>
        <taxon>Ixodidae</taxon>
        <taxon>Amblyomminae</taxon>
        <taxon>Amblyomma</taxon>
    </lineage>
</organism>
<dbReference type="GO" id="GO:0070125">
    <property type="term" value="P:mitochondrial translational elongation"/>
    <property type="evidence" value="ECO:0007669"/>
    <property type="project" value="TreeGrafter"/>
</dbReference>
<evidence type="ECO:0000256" key="5">
    <source>
        <dbReference type="ARBA" id="ARBA00023128"/>
    </source>
</evidence>
<sequence length="157" mass="17577">MGSLVRNQRDLRLFWWCAGDHHIVDSNDISFFLAAQGAIKQVYEYGSWYLLEPIMCVEVTAPQDFQGSVLSSLSKRHGVIVSTDASEGWFTVVAEVPLNSMFGYSTELRSLTQGKGEFSMEYSRYSPALPEVQQQLLNEYRAEQEAAVAAAGGKKKR</sequence>
<evidence type="ECO:0000313" key="8">
    <source>
        <dbReference type="EMBL" id="KAK8788101.1"/>
    </source>
</evidence>
<comment type="caution">
    <text evidence="8">The sequence shown here is derived from an EMBL/GenBank/DDBJ whole genome shotgun (WGS) entry which is preliminary data.</text>
</comment>
<dbReference type="SMART" id="SM00838">
    <property type="entry name" value="EFG_C"/>
    <property type="match status" value="1"/>
</dbReference>
<evidence type="ECO:0000256" key="4">
    <source>
        <dbReference type="ARBA" id="ARBA00022917"/>
    </source>
</evidence>
<evidence type="ECO:0000313" key="9">
    <source>
        <dbReference type="Proteomes" id="UP001321473"/>
    </source>
</evidence>
<keyword evidence="5" id="KW-0496">Mitochondrion</keyword>
<dbReference type="EMBL" id="JARKHS020001148">
    <property type="protein sequence ID" value="KAK8788101.1"/>
    <property type="molecule type" value="Genomic_DNA"/>
</dbReference>
<evidence type="ECO:0000256" key="2">
    <source>
        <dbReference type="ARBA" id="ARBA00022741"/>
    </source>
</evidence>
<dbReference type="PANTHER" id="PTHR43636">
    <property type="entry name" value="ELONGATION FACTOR G, MITOCHONDRIAL"/>
    <property type="match status" value="1"/>
</dbReference>
<dbReference type="SUPFAM" id="SSF54980">
    <property type="entry name" value="EF-G C-terminal domain-like"/>
    <property type="match status" value="1"/>
</dbReference>
<name>A0AAQ4FMX9_AMBAM</name>
<reference evidence="8 9" key="1">
    <citation type="journal article" date="2023" name="Arcadia Sci">
        <title>De novo assembly of a long-read Amblyomma americanum tick genome.</title>
        <authorList>
            <person name="Chou S."/>
            <person name="Poskanzer K.E."/>
            <person name="Rollins M."/>
            <person name="Thuy-Boun P.S."/>
        </authorList>
    </citation>
    <scope>NUCLEOTIDE SEQUENCE [LARGE SCALE GENOMIC DNA]</scope>
    <source>
        <strain evidence="8">F_SG_1</strain>
        <tissue evidence="8">Salivary glands</tissue>
    </source>
</reference>
<proteinExistence type="predicted"/>
<dbReference type="FunFam" id="3.30.70.240:FF:000001">
    <property type="entry name" value="Elongation factor G"/>
    <property type="match status" value="1"/>
</dbReference>
<dbReference type="AlphaFoldDB" id="A0AAQ4FMX9"/>
<keyword evidence="4" id="KW-0648">Protein biosynthesis</keyword>
<dbReference type="InterPro" id="IPR014721">
    <property type="entry name" value="Ribsml_uS5_D2-typ_fold_subgr"/>
</dbReference>
<dbReference type="CDD" id="cd04097">
    <property type="entry name" value="mtEFG1_C"/>
    <property type="match status" value="1"/>
</dbReference>
<evidence type="ECO:0000256" key="1">
    <source>
        <dbReference type="ARBA" id="ARBA00004173"/>
    </source>
</evidence>
<dbReference type="Gene3D" id="3.30.230.10">
    <property type="match status" value="1"/>
</dbReference>
<dbReference type="Pfam" id="PF00679">
    <property type="entry name" value="EFG_C"/>
    <property type="match status" value="1"/>
</dbReference>
<feature type="domain" description="Elongation factor EFG" evidence="7">
    <location>
        <begin position="49"/>
        <end position="136"/>
    </location>
</feature>
<keyword evidence="2" id="KW-0547">Nucleotide-binding</keyword>
<evidence type="ECO:0000256" key="3">
    <source>
        <dbReference type="ARBA" id="ARBA00022768"/>
    </source>
</evidence>
<keyword evidence="9" id="KW-1185">Reference proteome</keyword>
<protein>
    <recommendedName>
        <fullName evidence="7">Elongation factor EFG domain-containing protein</fullName>
    </recommendedName>
</protein>
<dbReference type="GO" id="GO:0005739">
    <property type="term" value="C:mitochondrion"/>
    <property type="evidence" value="ECO:0007669"/>
    <property type="project" value="UniProtKB-SubCell"/>
</dbReference>
<keyword evidence="6" id="KW-0342">GTP-binding</keyword>
<keyword evidence="3" id="KW-0251">Elongation factor</keyword>
<dbReference type="InterPro" id="IPR035649">
    <property type="entry name" value="EFG_V"/>
</dbReference>
<dbReference type="InterPro" id="IPR035647">
    <property type="entry name" value="EFG_III/V"/>
</dbReference>
<dbReference type="PANTHER" id="PTHR43636:SF2">
    <property type="entry name" value="ELONGATION FACTOR G, MITOCHONDRIAL"/>
    <property type="match status" value="1"/>
</dbReference>
<dbReference type="GO" id="GO:0003924">
    <property type="term" value="F:GTPase activity"/>
    <property type="evidence" value="ECO:0007669"/>
    <property type="project" value="TreeGrafter"/>
</dbReference>
<evidence type="ECO:0000256" key="6">
    <source>
        <dbReference type="ARBA" id="ARBA00023134"/>
    </source>
</evidence>
<dbReference type="GO" id="GO:0003746">
    <property type="term" value="F:translation elongation factor activity"/>
    <property type="evidence" value="ECO:0007669"/>
    <property type="project" value="UniProtKB-KW"/>
</dbReference>
<evidence type="ECO:0000259" key="7">
    <source>
        <dbReference type="SMART" id="SM00838"/>
    </source>
</evidence>
<comment type="subcellular location">
    <subcellularLocation>
        <location evidence="1">Mitochondrion</location>
    </subcellularLocation>
</comment>
<gene>
    <name evidence="8" type="ORF">V5799_022124</name>
</gene>
<dbReference type="GO" id="GO:0005525">
    <property type="term" value="F:GTP binding"/>
    <property type="evidence" value="ECO:0007669"/>
    <property type="project" value="UniProtKB-KW"/>
</dbReference>
<accession>A0AAQ4FMX9</accession>
<dbReference type="Gene3D" id="3.30.70.240">
    <property type="match status" value="1"/>
</dbReference>
<dbReference type="InterPro" id="IPR000640">
    <property type="entry name" value="EFG_V-like"/>
</dbReference>
<dbReference type="Proteomes" id="UP001321473">
    <property type="component" value="Unassembled WGS sequence"/>
</dbReference>